<keyword evidence="2" id="KW-0808">Transferase</keyword>
<dbReference type="Gene3D" id="3.40.630.30">
    <property type="match status" value="1"/>
</dbReference>
<organism evidence="2 3">
    <name type="scientific">Alicyclobacillus fodiniaquatilis</name>
    <dbReference type="NCBI Taxonomy" id="1661150"/>
    <lineage>
        <taxon>Bacteria</taxon>
        <taxon>Bacillati</taxon>
        <taxon>Bacillota</taxon>
        <taxon>Bacilli</taxon>
        <taxon>Bacillales</taxon>
        <taxon>Alicyclobacillaceae</taxon>
        <taxon>Alicyclobacillus</taxon>
    </lineage>
</organism>
<proteinExistence type="predicted"/>
<keyword evidence="2" id="KW-0012">Acyltransferase</keyword>
<dbReference type="Proteomes" id="UP001597079">
    <property type="component" value="Unassembled WGS sequence"/>
</dbReference>
<dbReference type="PANTHER" id="PTHR43415">
    <property type="entry name" value="SPERMIDINE N(1)-ACETYLTRANSFERASE"/>
    <property type="match status" value="1"/>
</dbReference>
<feature type="domain" description="N-acetyltransferase" evidence="1">
    <location>
        <begin position="4"/>
        <end position="162"/>
    </location>
</feature>
<gene>
    <name evidence="2" type="ORF">ACFSB2_03605</name>
</gene>
<dbReference type="EMBL" id="JBHUCX010000013">
    <property type="protein sequence ID" value="MFD1673795.1"/>
    <property type="molecule type" value="Genomic_DNA"/>
</dbReference>
<dbReference type="PANTHER" id="PTHR43415:SF3">
    <property type="entry name" value="GNAT-FAMILY ACETYLTRANSFERASE"/>
    <property type="match status" value="1"/>
</dbReference>
<comment type="caution">
    <text evidence="2">The sequence shown here is derived from an EMBL/GenBank/DDBJ whole genome shotgun (WGS) entry which is preliminary data.</text>
</comment>
<dbReference type="EC" id="2.3.-.-" evidence="2"/>
<evidence type="ECO:0000313" key="2">
    <source>
        <dbReference type="EMBL" id="MFD1673795.1"/>
    </source>
</evidence>
<evidence type="ECO:0000259" key="1">
    <source>
        <dbReference type="PROSITE" id="PS51186"/>
    </source>
</evidence>
<reference evidence="3" key="1">
    <citation type="journal article" date="2019" name="Int. J. Syst. Evol. Microbiol.">
        <title>The Global Catalogue of Microorganisms (GCM) 10K type strain sequencing project: providing services to taxonomists for standard genome sequencing and annotation.</title>
        <authorList>
            <consortium name="The Broad Institute Genomics Platform"/>
            <consortium name="The Broad Institute Genome Sequencing Center for Infectious Disease"/>
            <person name="Wu L."/>
            <person name="Ma J."/>
        </authorList>
    </citation>
    <scope>NUCLEOTIDE SEQUENCE [LARGE SCALE GENOMIC DNA]</scope>
    <source>
        <strain evidence="3">CGMCC 1.12286</strain>
    </source>
</reference>
<dbReference type="InterPro" id="IPR000182">
    <property type="entry name" value="GNAT_dom"/>
</dbReference>
<sequence length="162" mass="17930">MTAIHLRPVNWADRHHLRMWRNDPVTRANSLSHDVVSQQEHEAWLAASLAMPNRKLVMIERASTPVGVLRFDAAGHGKIEVSINIAPTARGQGVGRRALARCTSLALQYWPEAAELFARILPGNDASLRAFQRAGFVGDKGADRACDEQCDAAPYVVLRLRL</sequence>
<dbReference type="RefSeq" id="WP_377941338.1">
    <property type="nucleotide sequence ID" value="NZ_JBHUCX010000013.1"/>
</dbReference>
<dbReference type="SUPFAM" id="SSF55729">
    <property type="entry name" value="Acyl-CoA N-acyltransferases (Nat)"/>
    <property type="match status" value="1"/>
</dbReference>
<protein>
    <submittedName>
        <fullName evidence="2">GNAT family N-acetyltransferase</fullName>
        <ecNumber evidence="2">2.3.-.-</ecNumber>
    </submittedName>
</protein>
<dbReference type="PROSITE" id="PS51186">
    <property type="entry name" value="GNAT"/>
    <property type="match status" value="1"/>
</dbReference>
<dbReference type="InterPro" id="IPR016181">
    <property type="entry name" value="Acyl_CoA_acyltransferase"/>
</dbReference>
<keyword evidence="3" id="KW-1185">Reference proteome</keyword>
<evidence type="ECO:0000313" key="3">
    <source>
        <dbReference type="Proteomes" id="UP001597079"/>
    </source>
</evidence>
<dbReference type="Pfam" id="PF13302">
    <property type="entry name" value="Acetyltransf_3"/>
    <property type="match status" value="1"/>
</dbReference>
<name>A0ABW4JF49_9BACL</name>
<dbReference type="GO" id="GO:0016746">
    <property type="term" value="F:acyltransferase activity"/>
    <property type="evidence" value="ECO:0007669"/>
    <property type="project" value="UniProtKB-KW"/>
</dbReference>
<accession>A0ABW4JF49</accession>